<accession>A0ABP0UDD4</accession>
<keyword evidence="3" id="KW-0967">Endosome</keyword>
<dbReference type="Pfam" id="PF03357">
    <property type="entry name" value="Snf7"/>
    <property type="match status" value="1"/>
</dbReference>
<proteinExistence type="inferred from homology"/>
<dbReference type="Gene3D" id="6.10.250.1710">
    <property type="match status" value="1"/>
</dbReference>
<evidence type="ECO:0000313" key="5">
    <source>
        <dbReference type="EMBL" id="CAK9215963.1"/>
    </source>
</evidence>
<dbReference type="PANTHER" id="PTHR22761:SF10">
    <property type="entry name" value="GH13992P"/>
    <property type="match status" value="1"/>
</dbReference>
<comment type="similarity">
    <text evidence="2">Belongs to the SNF7 family.</text>
</comment>
<gene>
    <name evidence="5" type="ORF">CSSPTR1EN2_LOCUS13112</name>
</gene>
<feature type="region of interest" description="Disordered" evidence="4">
    <location>
        <begin position="166"/>
        <end position="222"/>
    </location>
</feature>
<keyword evidence="6" id="KW-1185">Reference proteome</keyword>
<evidence type="ECO:0000256" key="2">
    <source>
        <dbReference type="ARBA" id="ARBA00006190"/>
    </source>
</evidence>
<evidence type="ECO:0008006" key="7">
    <source>
        <dbReference type="Google" id="ProtNLM"/>
    </source>
</evidence>
<dbReference type="InterPro" id="IPR005024">
    <property type="entry name" value="Snf7_fam"/>
</dbReference>
<name>A0ABP0UDD4_9BRYO</name>
<organism evidence="5 6">
    <name type="scientific">Sphagnum troendelagicum</name>
    <dbReference type="NCBI Taxonomy" id="128251"/>
    <lineage>
        <taxon>Eukaryota</taxon>
        <taxon>Viridiplantae</taxon>
        <taxon>Streptophyta</taxon>
        <taxon>Embryophyta</taxon>
        <taxon>Bryophyta</taxon>
        <taxon>Sphagnophytina</taxon>
        <taxon>Sphagnopsida</taxon>
        <taxon>Sphagnales</taxon>
        <taxon>Sphagnaceae</taxon>
        <taxon>Sphagnum</taxon>
    </lineage>
</organism>
<evidence type="ECO:0000256" key="3">
    <source>
        <dbReference type="ARBA" id="ARBA00022753"/>
    </source>
</evidence>
<comment type="subcellular location">
    <subcellularLocation>
        <location evidence="1">Endosome</location>
    </subcellularLocation>
</comment>
<evidence type="ECO:0000313" key="6">
    <source>
        <dbReference type="Proteomes" id="UP001497512"/>
    </source>
</evidence>
<dbReference type="Gene3D" id="1.10.287.1060">
    <property type="entry name" value="ESAT-6-like"/>
    <property type="match status" value="1"/>
</dbReference>
<dbReference type="EMBL" id="OZ019894">
    <property type="protein sequence ID" value="CAK9215963.1"/>
    <property type="molecule type" value="Genomic_DNA"/>
</dbReference>
<protein>
    <recommendedName>
        <fullName evidence="7">Vacuolar protein sorting-associated protein 32</fullName>
    </recommendedName>
</protein>
<sequence>MLKKVFRKPKSVDTSSTLTTLNQLNEILEMLEKKEKLWQKKIAAEVTKAREYTLAKNKKAAIQCLKRKKLYEVQVEQLGNYQLRLHDQVIMLEGANATTETVAALRTGAMTMKALQKTTNIDDVDKTIDDINEQTESLKQIQDALSTPFDMGIDIDEDELEAELEELEELEEEEEVPQPVTTPDTKIPTHSPPPTQQVPARSTTQRTKEDDELESLQAEMAI</sequence>
<evidence type="ECO:0000256" key="4">
    <source>
        <dbReference type="SAM" id="MobiDB-lite"/>
    </source>
</evidence>
<feature type="compositionally biased region" description="Acidic residues" evidence="4">
    <location>
        <begin position="166"/>
        <end position="176"/>
    </location>
</feature>
<dbReference type="PANTHER" id="PTHR22761">
    <property type="entry name" value="CHARGED MULTIVESICULAR BODY PROTEIN"/>
    <property type="match status" value="1"/>
</dbReference>
<reference evidence="5" key="1">
    <citation type="submission" date="2024-02" db="EMBL/GenBank/DDBJ databases">
        <authorList>
            <consortium name="ELIXIR-Norway"/>
            <consortium name="Elixir Norway"/>
        </authorList>
    </citation>
    <scope>NUCLEOTIDE SEQUENCE</scope>
</reference>
<dbReference type="Proteomes" id="UP001497512">
    <property type="component" value="Chromosome 2"/>
</dbReference>
<evidence type="ECO:0000256" key="1">
    <source>
        <dbReference type="ARBA" id="ARBA00004177"/>
    </source>
</evidence>